<dbReference type="InterPro" id="IPR010559">
    <property type="entry name" value="Sig_transdc_His_kin_internal"/>
</dbReference>
<evidence type="ECO:0000256" key="3">
    <source>
        <dbReference type="ARBA" id="ARBA00012438"/>
    </source>
</evidence>
<sequence>MMRKSLARQIFIYFVIVIVLPLGTVSLFSYYQSSSALDEQAEKLVSQIIATSLSQTDNYLRRYERASNSILSNNEIKSFLDMNPEDSYGFFEFRNDIQKEVFGPTFILYNEINVIYILGEHGRMIIDDNQSPALLRDFNTKEKLEHFKRTLPENGEIAILKESLRDSAAEGVFTIARWIRGRTSYEPKGVLAMEIKAEELAQIWKDADLGISGTFFILDSNGVLIYRPPGLQSNGQLNPELTAKLLESDVTTLVDTMNNEPHLFVSRESAYSGWRVVVSLPLREMRQPIATLRTTTIAVGLITLMLALVLAARFGRSIVKPILTLKEGMRETQKGNWQHITTDSQREDEIGGLLHSYNTMVTRLSEMIAKVYESELEKQKVALELRNIVIERQKAEFQALQLQINPHFLYNTLQTINAYAIVQNSDEITEMVEAMAFMLRYSIQTNLEEITVANELNHVLNYMTILKHRIAHEFELDVIVPPSLLLEKMVRLTLQPLIENVFQHAFPRGLEERHYIRIDALEDNGLFLFVVEDNGVGMTPEGLEQLRDKLSRNRLAEPTDGVPSRGGGIGLMNVHRRIQMVFGEQYGLFVDSEEGLGTKITMCMPKTDRKSNIYNREGEN</sequence>
<keyword evidence="10" id="KW-0067">ATP-binding</keyword>
<dbReference type="PROSITE" id="PS50109">
    <property type="entry name" value="HIS_KIN"/>
    <property type="match status" value="1"/>
</dbReference>
<dbReference type="Proteomes" id="UP001165962">
    <property type="component" value="Unassembled WGS sequence"/>
</dbReference>
<dbReference type="InterPro" id="IPR050640">
    <property type="entry name" value="Bact_2-comp_sensor_kinase"/>
</dbReference>
<evidence type="ECO:0000313" key="17">
    <source>
        <dbReference type="EMBL" id="NHN28519.1"/>
    </source>
</evidence>
<evidence type="ECO:0000259" key="15">
    <source>
        <dbReference type="PROSITE" id="PS50109"/>
    </source>
</evidence>
<evidence type="ECO:0000256" key="14">
    <source>
        <dbReference type="SAM" id="Phobius"/>
    </source>
</evidence>
<accession>A0ABX0J0A8</accession>
<keyword evidence="12" id="KW-0902">Two-component regulatory system</keyword>
<evidence type="ECO:0000256" key="13">
    <source>
        <dbReference type="ARBA" id="ARBA00023136"/>
    </source>
</evidence>
<feature type="transmembrane region" description="Helical" evidence="14">
    <location>
        <begin position="12"/>
        <end position="31"/>
    </location>
</feature>
<keyword evidence="13 14" id="KW-0472">Membrane</keyword>
<dbReference type="Pfam" id="PF02518">
    <property type="entry name" value="HATPase_c"/>
    <property type="match status" value="1"/>
</dbReference>
<keyword evidence="9 17" id="KW-0418">Kinase</keyword>
<dbReference type="GO" id="GO:0016301">
    <property type="term" value="F:kinase activity"/>
    <property type="evidence" value="ECO:0007669"/>
    <property type="project" value="UniProtKB-KW"/>
</dbReference>
<dbReference type="PRINTS" id="PR00344">
    <property type="entry name" value="BCTRLSENSOR"/>
</dbReference>
<dbReference type="CDD" id="cd06225">
    <property type="entry name" value="HAMP"/>
    <property type="match status" value="1"/>
</dbReference>
<protein>
    <recommendedName>
        <fullName evidence="3">histidine kinase</fullName>
        <ecNumber evidence="3">2.7.13.3</ecNumber>
    </recommendedName>
</protein>
<reference evidence="17" key="1">
    <citation type="submission" date="2020-03" db="EMBL/GenBank/DDBJ databases">
        <title>Draft sequencing of Paenibacilllus sp. S3N08.</title>
        <authorList>
            <person name="Kim D.-U."/>
        </authorList>
    </citation>
    <scope>NUCLEOTIDE SEQUENCE</scope>
    <source>
        <strain evidence="17">S3N08</strain>
    </source>
</reference>
<keyword evidence="8" id="KW-0547">Nucleotide-binding</keyword>
<evidence type="ECO:0000256" key="7">
    <source>
        <dbReference type="ARBA" id="ARBA00022692"/>
    </source>
</evidence>
<keyword evidence="4" id="KW-1003">Cell membrane</keyword>
<dbReference type="Gene3D" id="3.30.450.20">
    <property type="entry name" value="PAS domain"/>
    <property type="match status" value="1"/>
</dbReference>
<evidence type="ECO:0000256" key="5">
    <source>
        <dbReference type="ARBA" id="ARBA00022553"/>
    </source>
</evidence>
<dbReference type="InterPro" id="IPR036890">
    <property type="entry name" value="HATPase_C_sf"/>
</dbReference>
<proteinExistence type="predicted"/>
<comment type="catalytic activity">
    <reaction evidence="1">
        <text>ATP + protein L-histidine = ADP + protein N-phospho-L-histidine.</text>
        <dbReference type="EC" id="2.7.13.3"/>
    </reaction>
</comment>
<dbReference type="SMART" id="SM00387">
    <property type="entry name" value="HATPase_c"/>
    <property type="match status" value="1"/>
</dbReference>
<evidence type="ECO:0000256" key="11">
    <source>
        <dbReference type="ARBA" id="ARBA00022989"/>
    </source>
</evidence>
<dbReference type="Gene3D" id="3.30.565.10">
    <property type="entry name" value="Histidine kinase-like ATPase, C-terminal domain"/>
    <property type="match status" value="1"/>
</dbReference>
<evidence type="ECO:0000256" key="10">
    <source>
        <dbReference type="ARBA" id="ARBA00022840"/>
    </source>
</evidence>
<keyword evidence="7 14" id="KW-0812">Transmembrane</keyword>
<dbReference type="CDD" id="cd18774">
    <property type="entry name" value="PDC2_HK_sensor"/>
    <property type="match status" value="1"/>
</dbReference>
<dbReference type="InterPro" id="IPR003660">
    <property type="entry name" value="HAMP_dom"/>
</dbReference>
<evidence type="ECO:0000256" key="6">
    <source>
        <dbReference type="ARBA" id="ARBA00022679"/>
    </source>
</evidence>
<keyword evidence="18" id="KW-1185">Reference proteome</keyword>
<feature type="domain" description="HAMP" evidence="16">
    <location>
        <begin position="316"/>
        <end position="369"/>
    </location>
</feature>
<dbReference type="PROSITE" id="PS50885">
    <property type="entry name" value="HAMP"/>
    <property type="match status" value="1"/>
</dbReference>
<dbReference type="InterPro" id="IPR005467">
    <property type="entry name" value="His_kinase_dom"/>
</dbReference>
<evidence type="ECO:0000259" key="16">
    <source>
        <dbReference type="PROSITE" id="PS50885"/>
    </source>
</evidence>
<dbReference type="PANTHER" id="PTHR34220">
    <property type="entry name" value="SENSOR HISTIDINE KINASE YPDA"/>
    <property type="match status" value="1"/>
</dbReference>
<dbReference type="InterPro" id="IPR003594">
    <property type="entry name" value="HATPase_dom"/>
</dbReference>
<dbReference type="InterPro" id="IPR033479">
    <property type="entry name" value="dCache_1"/>
</dbReference>
<dbReference type="Pfam" id="PF02743">
    <property type="entry name" value="dCache_1"/>
    <property type="match status" value="1"/>
</dbReference>
<dbReference type="InterPro" id="IPR004358">
    <property type="entry name" value="Sig_transdc_His_kin-like_C"/>
</dbReference>
<comment type="caution">
    <text evidence="17">The sequence shown here is derived from an EMBL/GenBank/DDBJ whole genome shotgun (WGS) entry which is preliminary data.</text>
</comment>
<evidence type="ECO:0000256" key="1">
    <source>
        <dbReference type="ARBA" id="ARBA00000085"/>
    </source>
</evidence>
<evidence type="ECO:0000256" key="9">
    <source>
        <dbReference type="ARBA" id="ARBA00022777"/>
    </source>
</evidence>
<dbReference type="SUPFAM" id="SSF55874">
    <property type="entry name" value="ATPase domain of HSP90 chaperone/DNA topoisomerase II/histidine kinase"/>
    <property type="match status" value="1"/>
</dbReference>
<dbReference type="EMBL" id="JAAOIW010000001">
    <property type="protein sequence ID" value="NHN28519.1"/>
    <property type="molecule type" value="Genomic_DNA"/>
</dbReference>
<dbReference type="Gene3D" id="6.10.340.10">
    <property type="match status" value="1"/>
</dbReference>
<organism evidence="17 18">
    <name type="scientific">Paenibacillus agricola</name>
    <dbReference type="NCBI Taxonomy" id="2716264"/>
    <lineage>
        <taxon>Bacteria</taxon>
        <taxon>Bacillati</taxon>
        <taxon>Bacillota</taxon>
        <taxon>Bacilli</taxon>
        <taxon>Bacillales</taxon>
        <taxon>Paenibacillaceae</taxon>
        <taxon>Paenibacillus</taxon>
    </lineage>
</organism>
<gene>
    <name evidence="17" type="ORF">G9U52_01580</name>
</gene>
<evidence type="ECO:0000256" key="8">
    <source>
        <dbReference type="ARBA" id="ARBA00022741"/>
    </source>
</evidence>
<feature type="domain" description="Histidine kinase" evidence="15">
    <location>
        <begin position="421"/>
        <end position="608"/>
    </location>
</feature>
<evidence type="ECO:0000256" key="12">
    <source>
        <dbReference type="ARBA" id="ARBA00023012"/>
    </source>
</evidence>
<evidence type="ECO:0000256" key="4">
    <source>
        <dbReference type="ARBA" id="ARBA00022475"/>
    </source>
</evidence>
<dbReference type="Pfam" id="PF00672">
    <property type="entry name" value="HAMP"/>
    <property type="match status" value="1"/>
</dbReference>
<keyword evidence="6" id="KW-0808">Transferase</keyword>
<keyword evidence="5" id="KW-0597">Phosphoprotein</keyword>
<evidence type="ECO:0000313" key="18">
    <source>
        <dbReference type="Proteomes" id="UP001165962"/>
    </source>
</evidence>
<keyword evidence="11 14" id="KW-1133">Transmembrane helix</keyword>
<dbReference type="EC" id="2.7.13.3" evidence="3"/>
<name>A0ABX0J0A8_9BACL</name>
<dbReference type="PANTHER" id="PTHR34220:SF7">
    <property type="entry name" value="SENSOR HISTIDINE KINASE YPDA"/>
    <property type="match status" value="1"/>
</dbReference>
<comment type="subcellular location">
    <subcellularLocation>
        <location evidence="2">Cell membrane</location>
        <topology evidence="2">Multi-pass membrane protein</topology>
    </subcellularLocation>
</comment>
<dbReference type="SMART" id="SM00304">
    <property type="entry name" value="HAMP"/>
    <property type="match status" value="1"/>
</dbReference>
<feature type="transmembrane region" description="Helical" evidence="14">
    <location>
        <begin position="290"/>
        <end position="312"/>
    </location>
</feature>
<dbReference type="SUPFAM" id="SSF158472">
    <property type="entry name" value="HAMP domain-like"/>
    <property type="match status" value="1"/>
</dbReference>
<dbReference type="Pfam" id="PF06580">
    <property type="entry name" value="His_kinase"/>
    <property type="match status" value="1"/>
</dbReference>
<evidence type="ECO:0000256" key="2">
    <source>
        <dbReference type="ARBA" id="ARBA00004651"/>
    </source>
</evidence>